<feature type="compositionally biased region" description="Basic and acidic residues" evidence="1">
    <location>
        <begin position="52"/>
        <end position="65"/>
    </location>
</feature>
<evidence type="ECO:0000256" key="1">
    <source>
        <dbReference type="SAM" id="MobiDB-lite"/>
    </source>
</evidence>
<dbReference type="AlphaFoldDB" id="A0A1C1CTT8"/>
<sequence>MYNNFTTASFPAERSKQRTSTISIPQPTNQERLYIHRTAPREGIGRGGEGQEAEKRSSAKEEGASRSRNSHLLVV</sequence>
<gene>
    <name evidence="2" type="ORF">CLCR_09374</name>
</gene>
<organism evidence="2 3">
    <name type="scientific">Cladophialophora carrionii</name>
    <dbReference type="NCBI Taxonomy" id="86049"/>
    <lineage>
        <taxon>Eukaryota</taxon>
        <taxon>Fungi</taxon>
        <taxon>Dikarya</taxon>
        <taxon>Ascomycota</taxon>
        <taxon>Pezizomycotina</taxon>
        <taxon>Eurotiomycetes</taxon>
        <taxon>Chaetothyriomycetidae</taxon>
        <taxon>Chaetothyriales</taxon>
        <taxon>Herpotrichiellaceae</taxon>
        <taxon>Cladophialophora</taxon>
    </lineage>
</organism>
<dbReference type="Proteomes" id="UP000094526">
    <property type="component" value="Unassembled WGS sequence"/>
</dbReference>
<proteinExistence type="predicted"/>
<protein>
    <submittedName>
        <fullName evidence="2">Uncharacterized protein</fullName>
    </submittedName>
</protein>
<evidence type="ECO:0000313" key="2">
    <source>
        <dbReference type="EMBL" id="OCT51880.1"/>
    </source>
</evidence>
<comment type="caution">
    <text evidence="2">The sequence shown here is derived from an EMBL/GenBank/DDBJ whole genome shotgun (WGS) entry which is preliminary data.</text>
</comment>
<accession>A0A1C1CTT8</accession>
<reference evidence="3" key="1">
    <citation type="submission" date="2015-07" db="EMBL/GenBank/DDBJ databases">
        <authorList>
            <person name="Teixeira M.M."/>
            <person name="Souza R.C."/>
            <person name="Almeida L.G."/>
            <person name="Vicente V.A."/>
            <person name="de Hoog S."/>
            <person name="Bocca A.L."/>
            <person name="de Almeida S.R."/>
            <person name="Vasconcelos A.T."/>
            <person name="Felipe M.S."/>
        </authorList>
    </citation>
    <scope>NUCLEOTIDE SEQUENCE [LARGE SCALE GENOMIC DNA]</scope>
    <source>
        <strain evidence="3">KSF</strain>
    </source>
</reference>
<keyword evidence="3" id="KW-1185">Reference proteome</keyword>
<evidence type="ECO:0000313" key="3">
    <source>
        <dbReference type="Proteomes" id="UP000094526"/>
    </source>
</evidence>
<name>A0A1C1CTT8_9EURO</name>
<dbReference type="VEuPathDB" id="FungiDB:CLCR_09374"/>
<feature type="compositionally biased region" description="Polar residues" evidence="1">
    <location>
        <begin position="18"/>
        <end position="31"/>
    </location>
</feature>
<feature type="region of interest" description="Disordered" evidence="1">
    <location>
        <begin position="1"/>
        <end position="75"/>
    </location>
</feature>
<dbReference type="EMBL" id="LGRB01000009">
    <property type="protein sequence ID" value="OCT51880.1"/>
    <property type="molecule type" value="Genomic_DNA"/>
</dbReference>